<comment type="function">
    <text evidence="1 6">Removes the N-terminal methionine from nascent proteins. The N-terminal methionine is often cleaved when the second residue in the primary sequence is small and uncharged (Met-Ala-, Cys, Gly, Pro, Ser, Thr, or Val). Requires deformylation of the N(alpha)-formylated initiator methionine before it can be hydrolyzed.</text>
</comment>
<reference evidence="11" key="2">
    <citation type="submission" date="2018-12" db="EMBL/GenBank/DDBJ databases">
        <authorList>
            <consortium name="Pathogen Informatics"/>
        </authorList>
    </citation>
    <scope>NUCLEOTIDE SEQUENCE [LARGE SCALE GENOMIC DNA]</scope>
    <source>
        <strain evidence="11">NCTC10643</strain>
    </source>
</reference>
<dbReference type="GO" id="GO:0046872">
    <property type="term" value="F:metal ion binding"/>
    <property type="evidence" value="ECO:0007669"/>
    <property type="project" value="UniProtKB-UniRule"/>
</dbReference>
<gene>
    <name evidence="6 10" type="primary">map</name>
    <name evidence="9" type="ORF">NCTC10638_01404</name>
    <name evidence="11" type="ORF">NCTC10643_00861</name>
    <name evidence="10" type="ORF">NCTC9380_01303</name>
</gene>
<evidence type="ECO:0000313" key="9">
    <source>
        <dbReference type="EMBL" id="STY60210.1"/>
    </source>
</evidence>
<evidence type="ECO:0000256" key="2">
    <source>
        <dbReference type="ARBA" id="ARBA00022438"/>
    </source>
</evidence>
<evidence type="ECO:0000259" key="8">
    <source>
        <dbReference type="Pfam" id="PF00557"/>
    </source>
</evidence>
<feature type="binding site" evidence="6">
    <location>
        <position position="191"/>
    </location>
    <ligand>
        <name>a divalent metal cation</name>
        <dbReference type="ChEBI" id="CHEBI:60240"/>
        <label>2</label>
        <note>catalytic</note>
    </ligand>
</feature>
<dbReference type="PRINTS" id="PR00599">
    <property type="entry name" value="MAPEPTIDASE"/>
</dbReference>
<dbReference type="PANTHER" id="PTHR43330">
    <property type="entry name" value="METHIONINE AMINOPEPTIDASE"/>
    <property type="match status" value="1"/>
</dbReference>
<evidence type="ECO:0000256" key="4">
    <source>
        <dbReference type="ARBA" id="ARBA00022723"/>
    </source>
</evidence>
<feature type="binding site" evidence="6">
    <location>
        <position position="255"/>
    </location>
    <ligand>
        <name>a divalent metal cation</name>
        <dbReference type="ChEBI" id="CHEBI:60240"/>
        <label>2</label>
        <note>catalytic</note>
    </ligand>
</feature>
<feature type="binding site" evidence="6">
    <location>
        <position position="128"/>
    </location>
    <ligand>
        <name>a divalent metal cation</name>
        <dbReference type="ChEBI" id="CHEBI:60240"/>
        <label>2</label>
        <note>catalytic</note>
    </ligand>
</feature>
<dbReference type="GO" id="GO:0070006">
    <property type="term" value="F:metalloaminopeptidase activity"/>
    <property type="evidence" value="ECO:0007669"/>
    <property type="project" value="UniProtKB-UniRule"/>
</dbReference>
<feature type="domain" description="Peptidase M24" evidence="8">
    <location>
        <begin position="34"/>
        <end position="262"/>
    </location>
</feature>
<evidence type="ECO:0000313" key="11">
    <source>
        <dbReference type="EMBL" id="VEI76456.1"/>
    </source>
</evidence>
<dbReference type="Proteomes" id="UP000271188">
    <property type="component" value="Chromosome"/>
</dbReference>
<feature type="binding site" evidence="6">
    <location>
        <position position="99"/>
    </location>
    <ligand>
        <name>substrate</name>
    </ligand>
</feature>
<dbReference type="PANTHER" id="PTHR43330:SF27">
    <property type="entry name" value="METHIONINE AMINOPEPTIDASE"/>
    <property type="match status" value="1"/>
</dbReference>
<dbReference type="Proteomes" id="UP000254802">
    <property type="component" value="Unassembled WGS sequence"/>
</dbReference>
<evidence type="ECO:0000313" key="10">
    <source>
        <dbReference type="EMBL" id="STY66023.1"/>
    </source>
</evidence>
<evidence type="ECO:0000313" key="13">
    <source>
        <dbReference type="Proteomes" id="UP000254802"/>
    </source>
</evidence>
<comment type="catalytic activity">
    <reaction evidence="6 7">
        <text>Release of N-terminal amino acids, preferentially methionine, from peptides and arylamides.</text>
        <dbReference type="EC" id="3.4.11.18"/>
    </reaction>
</comment>
<dbReference type="GO" id="GO:0005829">
    <property type="term" value="C:cytosol"/>
    <property type="evidence" value="ECO:0007669"/>
    <property type="project" value="TreeGrafter"/>
</dbReference>
<keyword evidence="5 6" id="KW-0378">Hydrolase</keyword>
<dbReference type="HAMAP" id="MF_01974">
    <property type="entry name" value="MetAP_1"/>
    <property type="match status" value="1"/>
</dbReference>
<evidence type="ECO:0000256" key="6">
    <source>
        <dbReference type="HAMAP-Rule" id="MF_01974"/>
    </source>
</evidence>
<feature type="binding site" evidence="6">
    <location>
        <position position="128"/>
    </location>
    <ligand>
        <name>a divalent metal cation</name>
        <dbReference type="ChEBI" id="CHEBI:60240"/>
        <label>1</label>
    </ligand>
</feature>
<evidence type="ECO:0000256" key="5">
    <source>
        <dbReference type="ARBA" id="ARBA00022801"/>
    </source>
</evidence>
<dbReference type="EMBL" id="UGPL01000006">
    <property type="protein sequence ID" value="STY66023.1"/>
    <property type="molecule type" value="Genomic_DNA"/>
</dbReference>
<evidence type="ECO:0000256" key="7">
    <source>
        <dbReference type="RuleBase" id="RU003653"/>
    </source>
</evidence>
<name>A0A378N1P8_MANHA</name>
<sequence length="287" mass="31751">MLKKGIIPLLFMADIAESNVMNNIPLRNEEEIQKLRVACKLASDVLVMIAPYVKEGVTTGELDKICHEYILANGATSASLGYHGFPKSVCISLNEVVCHGIPSDDKKLKKGDILNIDVTVIKDGYYGDNSMMYVVGEPSVRDKRLMAVTLESLYVGIRTVKAGVRLKEIGTAIQKYVEKEGFSVVREYCGHGIGTEFHCDPQVVHYATDDGGVVLKEGMVFTIEPMVNAGKKEVRLMGDGWTVKTKDRSHSAQYEHQIVVTKDGCEVLTIRDEEIAEGRISRIMHNS</sequence>
<dbReference type="GO" id="GO:0004239">
    <property type="term" value="F:initiator methionyl aminopeptidase activity"/>
    <property type="evidence" value="ECO:0007669"/>
    <property type="project" value="UniProtKB-UniRule"/>
</dbReference>
<dbReference type="InterPro" id="IPR000994">
    <property type="entry name" value="Pept_M24"/>
</dbReference>
<feature type="binding site" evidence="6">
    <location>
        <position position="198"/>
    </location>
    <ligand>
        <name>substrate</name>
    </ligand>
</feature>
<evidence type="ECO:0000256" key="3">
    <source>
        <dbReference type="ARBA" id="ARBA00022670"/>
    </source>
</evidence>
<dbReference type="InterPro" id="IPR036005">
    <property type="entry name" value="Creatinase/aminopeptidase-like"/>
</dbReference>
<dbReference type="SUPFAM" id="SSF55920">
    <property type="entry name" value="Creatinase/aminopeptidase"/>
    <property type="match status" value="1"/>
</dbReference>
<dbReference type="EC" id="3.4.11.18" evidence="6 7"/>
<accession>A0A378N1P8</accession>
<dbReference type="Proteomes" id="UP000254031">
    <property type="component" value="Unassembled WGS sequence"/>
</dbReference>
<feature type="binding site" evidence="6">
    <location>
        <position position="117"/>
    </location>
    <ligand>
        <name>a divalent metal cation</name>
        <dbReference type="ChEBI" id="CHEBI:60240"/>
        <label>1</label>
    </ligand>
</feature>
<dbReference type="PROSITE" id="PS00680">
    <property type="entry name" value="MAP_1"/>
    <property type="match status" value="1"/>
</dbReference>
<comment type="similarity">
    <text evidence="6">Belongs to the peptidase M24A family. Methionine aminopeptidase type 1 subfamily.</text>
</comment>
<feature type="binding site" evidence="6">
    <location>
        <position position="224"/>
    </location>
    <ligand>
        <name>a divalent metal cation</name>
        <dbReference type="ChEBI" id="CHEBI:60240"/>
        <label>2</label>
        <note>catalytic</note>
    </ligand>
</feature>
<protein>
    <recommendedName>
        <fullName evidence="6 7">Methionine aminopeptidase</fullName>
        <shortName evidence="6">MAP</shortName>
        <shortName evidence="6">MetAP</shortName>
        <ecNumber evidence="6 7">3.4.11.18</ecNumber>
    </recommendedName>
    <alternativeName>
        <fullName evidence="6">Peptidase M</fullName>
    </alternativeName>
</protein>
<reference evidence="12 13" key="1">
    <citation type="submission" date="2018-06" db="EMBL/GenBank/DDBJ databases">
        <authorList>
            <consortium name="Pathogen Informatics"/>
            <person name="Doyle S."/>
        </authorList>
    </citation>
    <scope>NUCLEOTIDE SEQUENCE [LARGE SCALE GENOMIC DNA]</scope>
    <source>
        <strain evidence="9 13">NCTC10638</strain>
        <strain evidence="10 12">NCTC9380</strain>
    </source>
</reference>
<organism evidence="10 12">
    <name type="scientific">Mannheimia haemolytica</name>
    <name type="common">Pasteurella haemolytica</name>
    <dbReference type="NCBI Taxonomy" id="75985"/>
    <lineage>
        <taxon>Bacteria</taxon>
        <taxon>Pseudomonadati</taxon>
        <taxon>Pseudomonadota</taxon>
        <taxon>Gammaproteobacteria</taxon>
        <taxon>Pasteurellales</taxon>
        <taxon>Pasteurellaceae</taxon>
        <taxon>Mannheimia</taxon>
    </lineage>
</organism>
<evidence type="ECO:0000313" key="12">
    <source>
        <dbReference type="Proteomes" id="UP000254031"/>
    </source>
</evidence>
<dbReference type="STRING" id="75985.WC39_11850"/>
<keyword evidence="3 6" id="KW-0645">Protease</keyword>
<dbReference type="CDD" id="cd01086">
    <property type="entry name" value="MetAP1"/>
    <property type="match status" value="1"/>
</dbReference>
<dbReference type="InterPro" id="IPR001714">
    <property type="entry name" value="Pept_M24_MAP"/>
</dbReference>
<feature type="binding site" evidence="6">
    <location>
        <position position="255"/>
    </location>
    <ligand>
        <name>a divalent metal cation</name>
        <dbReference type="ChEBI" id="CHEBI:60240"/>
        <label>1</label>
    </ligand>
</feature>
<dbReference type="Pfam" id="PF00557">
    <property type="entry name" value="Peptidase_M24"/>
    <property type="match status" value="1"/>
</dbReference>
<dbReference type="EMBL" id="LR134495">
    <property type="protein sequence ID" value="VEI76456.1"/>
    <property type="molecule type" value="Genomic_DNA"/>
</dbReference>
<keyword evidence="2 6" id="KW-0031">Aminopeptidase</keyword>
<evidence type="ECO:0000256" key="1">
    <source>
        <dbReference type="ARBA" id="ARBA00002521"/>
    </source>
</evidence>
<keyword evidence="4 6" id="KW-0479">Metal-binding</keyword>
<comment type="cofactor">
    <cofactor evidence="6">
        <name>Co(2+)</name>
        <dbReference type="ChEBI" id="CHEBI:48828"/>
    </cofactor>
    <cofactor evidence="6">
        <name>Zn(2+)</name>
        <dbReference type="ChEBI" id="CHEBI:29105"/>
    </cofactor>
    <cofactor evidence="6">
        <name>Mn(2+)</name>
        <dbReference type="ChEBI" id="CHEBI:29035"/>
    </cofactor>
    <cofactor evidence="6">
        <name>Fe(2+)</name>
        <dbReference type="ChEBI" id="CHEBI:29033"/>
    </cofactor>
    <text evidence="6">Binds 2 divalent metal cations per subunit. Has a high-affinity and a low affinity metal-binding site. The true nature of the physiological cofactor is under debate. The enzyme is active with cobalt, zinc, manganese or divalent iron ions. Most likely, methionine aminopeptidases function as mononuclear Fe(2+)-metalloproteases under physiological conditions, and the catalytically relevant metal-binding site has been assigned to the histidine-containing high-affinity site.</text>
</comment>
<dbReference type="EMBL" id="UGPN01000002">
    <property type="protein sequence ID" value="STY60210.1"/>
    <property type="molecule type" value="Genomic_DNA"/>
</dbReference>
<dbReference type="InterPro" id="IPR002467">
    <property type="entry name" value="Pept_M24A_MAP1"/>
</dbReference>
<dbReference type="GO" id="GO:0006508">
    <property type="term" value="P:proteolysis"/>
    <property type="evidence" value="ECO:0007669"/>
    <property type="project" value="UniProtKB-KW"/>
</dbReference>
<comment type="subunit">
    <text evidence="6">Monomer.</text>
</comment>
<dbReference type="AlphaFoldDB" id="A0A378N1P8"/>
<dbReference type="Gene3D" id="3.90.230.10">
    <property type="entry name" value="Creatinase/methionine aminopeptidase superfamily"/>
    <property type="match status" value="1"/>
</dbReference>
<proteinExistence type="inferred from homology"/>
<dbReference type="NCBIfam" id="TIGR00500">
    <property type="entry name" value="met_pdase_I"/>
    <property type="match status" value="1"/>
</dbReference>